<keyword evidence="15" id="KW-1185">Reference proteome</keyword>
<dbReference type="FunFam" id="3.40.50.300:FF:000326">
    <property type="entry name" value="P-loop containing nucleoside triphosphate hydrolase"/>
    <property type="match status" value="1"/>
</dbReference>
<dbReference type="OrthoDB" id="6513042at2759"/>
<dbReference type="CDD" id="cd18042">
    <property type="entry name" value="DEXXQc_SETX"/>
    <property type="match status" value="1"/>
</dbReference>
<dbReference type="GO" id="GO:0006369">
    <property type="term" value="P:termination of RNA polymerase II transcription"/>
    <property type="evidence" value="ECO:0007669"/>
    <property type="project" value="TreeGrafter"/>
</dbReference>
<dbReference type="PANTHER" id="PTHR10887:SF495">
    <property type="entry name" value="HELICASE SENATAXIN ISOFORM X1-RELATED"/>
    <property type="match status" value="1"/>
</dbReference>
<dbReference type="FunFam" id="3.40.50.300:FF:001152">
    <property type="entry name" value="tRNA-splicing endonuclease, putative"/>
    <property type="match status" value="1"/>
</dbReference>
<dbReference type="GO" id="GO:0005524">
    <property type="term" value="F:ATP binding"/>
    <property type="evidence" value="ECO:0007669"/>
    <property type="project" value="UniProtKB-KW"/>
</dbReference>
<keyword evidence="6" id="KW-0067">ATP-binding</keyword>
<feature type="compositionally biased region" description="Acidic residues" evidence="9">
    <location>
        <begin position="1034"/>
        <end position="1048"/>
    </location>
</feature>
<evidence type="ECO:0000256" key="6">
    <source>
        <dbReference type="ARBA" id="ARBA00022840"/>
    </source>
</evidence>
<feature type="compositionally biased region" description="Basic and acidic residues" evidence="9">
    <location>
        <begin position="1"/>
        <end position="12"/>
    </location>
</feature>
<feature type="compositionally biased region" description="Acidic residues" evidence="9">
    <location>
        <begin position="36"/>
        <end position="51"/>
    </location>
</feature>
<evidence type="ECO:0000259" key="13">
    <source>
        <dbReference type="Pfam" id="PF23576"/>
    </source>
</evidence>
<dbReference type="GO" id="GO:0016604">
    <property type="term" value="C:nuclear body"/>
    <property type="evidence" value="ECO:0007669"/>
    <property type="project" value="TreeGrafter"/>
</dbReference>
<comment type="similarity">
    <text evidence="2">Belongs to the DNA2/NAM7 helicase family.</text>
</comment>
<name>A0A9P8CIN8_9HELO</name>
<dbReference type="Pfam" id="PF13087">
    <property type="entry name" value="AAA_12"/>
    <property type="match status" value="1"/>
</dbReference>
<feature type="coiled-coil region" evidence="8">
    <location>
        <begin position="1445"/>
        <end position="1472"/>
    </location>
</feature>
<feature type="compositionally biased region" description="Polar residues" evidence="9">
    <location>
        <begin position="1962"/>
        <end position="1973"/>
    </location>
</feature>
<sequence>MREEGEIMDEVHGLNGEIKSFPPGSHWLCPKRSDDDPVEYEDPDEPEEDMSAETKRETIEDGRKRYNITYKFSIVLGLDHDIAGELLAAHFNHLDSLFEVCDKCVRNWHKGRKSYLKDLAEQYDETVVTALGDRLNSLDVARIHKGLKSAQDILMEVEPTKRNQGILAVKDPAALMAVFEALCCVDYHTSASKLAKHFDFVFSAVQTKKVLRIRDVLPAMATFLFDPIFMRNSFAKNAWEKMENNLTPALFQWVVHDALADAMFNVNQPYVRAEEVRIFWQGFLLMLARMDEDMITHSLRAMEVQPDIYHLILNHLSSDDAGVVELVIKAFRQLLVKSPKDFWGAMTTIGPHTVAEQVFTSRAFDKMVMSATRFEEARKLPAFTWMLTFITSLPMVHQTDACRSLLHHLLQRLQDGKYSEHTRLASCLAGLEVLHATIDTYLKSEYTVNPTTSLIAINDLMGIVSNNKDVIVGCADLPDTDNSAHAELKRLGMSVIRDALALDCKAINAEWQALDKDQPVHRVTRAHSQSVWQAVLDVFRPGNLELAKNILAATSILIGLDKLLPAHKKQPLSKDHAQFNKDFDELNDNVSRVYERLSDFSSDQLRHLARDLTTARPLFGSLLSADQAVCQAAVACMKTMAANGDNDTVDKQEALHSVLRDRVMFSTYLTSIAYAESMMRRHRTFTPVEHMLALGKQTIDTLCGTTGVLRSRTTMTAQERIALQGWWIVQWRFLDSTFKNTEHWATRVNRPTAALQDFCRDAIDYAESLFDKYSVVASACRGSRSDSDKLDESTEVGSSRESSTKVLNAICRNLLGLTGMLRLRDVYLLRVTTQLLTKLLRVLGELDLEIDEEAMKYIQGACRREDDQTFKRTNLSLQQKAELQRVLDEHYGVQIIEPPLMSVQKQSTIDSWSNSAGGERHEPTLPVKQPIIVSSFAKTLAVSNKVREMREASNAKRAVAIQSAGFQSDKNFKENRRLVEEETKRAKAEAIAKARALRTPASLVKGEGSGLQGISGVIGKDHAPMRNEIMVGTSDEDSDEEDDDDDDPNALLKKGNRTSKQVAEYEKSKRAQMLKAQQQGPVRKTKIQRSAKDLRARVEPNMDNLYLEILNWDIFHAGDKPPSHNEYRKIDNRYIDLDLYKKTFGPLLISEVWRSLATAKDENNYKPIKIKVLNRLSVDKFMEVSTSMPMALNKDLKISERDIVLLSRGSDPLNEPDEPHCLARVDRTTRKKEIIEVTYRISRDVNAGLLQCLAPNGEINALKIADMTTTQREFAALSSLEYYDLCNEVLEAKPSPIQFYSQDKLANISTKYHLNRGQANAILSANENDGFTLIQGPPGSGKTKTIVAMIGSLLTTVLQQQVETKVLQPTQGPNAGRVAPAPKKKLLICAPSNAAVDELVVRLMEGVKPLNGPLRKINVIRIGRSEAINDGVKAVMLDELVRKQLERDTGENNKLIQDRDKLHEEAGKIKERLNVIRPQMDTCRATQNKTEELNLQREFDSLKRKQAQIGSQIDAEKQCGNTMGRQNEINRRKYQQEIIDGAHVLCATLSGSGHDMFRNLNVEFETVIIDEAAQCIELSALIPLKYGCSKCILVGDPEQLPPTVLSRSAQSFGYEQSLFVRMQKNHPRDIHLLDTQYRMHPDISSFPSQQFYQGRLVDGDGMAKLRIKPWHRSSVFSPYRFFDVEGIQTKEARGHSFINIPELNAALRLYARLKADYSSYDFKGKIGIITSYKAQLNELKSRFARTYGEVVFEEIEFNTTDAFQGREREIIIFSCVRAKATGGIGFLGDIRRMNVGLTRAKSSLWVLGDSRSLQQGEFWNKLIQDAKKRNRYTGGDVMGLFSRPTIQDVPEYEDDNDVEMADSISVSSSSRATDDSRSASGTGRGSGSATPAGASIAIARQPIQIPDRTPAMSSGTVANSDAQTLVKPKAVTQNLLGINKPVAKRPRDPVKEDVEAAPPTKKLQSATKGTTASDLEAAHAAKQAAKSAPPLPGPSAGGSRPPGPYPPRKKAPVDPFIQKKKPVRRG</sequence>
<feature type="domain" description="DNA2/NAM7 helicase-like C-terminal" evidence="12">
    <location>
        <begin position="1614"/>
        <end position="1810"/>
    </location>
</feature>
<evidence type="ECO:0000259" key="11">
    <source>
        <dbReference type="Pfam" id="PF13086"/>
    </source>
</evidence>
<organism evidence="14 15">
    <name type="scientific">Calycina marina</name>
    <dbReference type="NCBI Taxonomy" id="1763456"/>
    <lineage>
        <taxon>Eukaryota</taxon>
        <taxon>Fungi</taxon>
        <taxon>Dikarya</taxon>
        <taxon>Ascomycota</taxon>
        <taxon>Pezizomycotina</taxon>
        <taxon>Leotiomycetes</taxon>
        <taxon>Helotiales</taxon>
        <taxon>Pezizellaceae</taxon>
        <taxon>Calycina</taxon>
    </lineage>
</organism>
<dbReference type="PANTHER" id="PTHR10887">
    <property type="entry name" value="DNA2/NAM7 HELICASE FAMILY"/>
    <property type="match status" value="1"/>
</dbReference>
<dbReference type="GO" id="GO:0005694">
    <property type="term" value="C:chromosome"/>
    <property type="evidence" value="ECO:0007669"/>
    <property type="project" value="UniProtKB-ARBA"/>
</dbReference>
<dbReference type="GO" id="GO:0004386">
    <property type="term" value="F:helicase activity"/>
    <property type="evidence" value="ECO:0007669"/>
    <property type="project" value="UniProtKB-KW"/>
</dbReference>
<proteinExistence type="inferred from homology"/>
<dbReference type="GO" id="GO:0016787">
    <property type="term" value="F:hydrolase activity"/>
    <property type="evidence" value="ECO:0007669"/>
    <property type="project" value="UniProtKB-KW"/>
</dbReference>
<dbReference type="Pfam" id="PF13086">
    <property type="entry name" value="AAA_11"/>
    <property type="match status" value="1"/>
</dbReference>
<feature type="domain" description="Helicase Sen1 N-terminal" evidence="10">
    <location>
        <begin position="92"/>
        <end position="833"/>
    </location>
</feature>
<evidence type="ECO:0000256" key="4">
    <source>
        <dbReference type="ARBA" id="ARBA00022801"/>
    </source>
</evidence>
<dbReference type="InterPro" id="IPR027417">
    <property type="entry name" value="P-loop_NTPase"/>
</dbReference>
<evidence type="ECO:0000313" key="15">
    <source>
        <dbReference type="Proteomes" id="UP000887226"/>
    </source>
</evidence>
<dbReference type="SUPFAM" id="SSF48371">
    <property type="entry name" value="ARM repeat"/>
    <property type="match status" value="1"/>
</dbReference>
<feature type="compositionally biased region" description="Basic and acidic residues" evidence="9">
    <location>
        <begin position="1945"/>
        <end position="1954"/>
    </location>
</feature>
<evidence type="ECO:0000256" key="1">
    <source>
        <dbReference type="ARBA" id="ARBA00004123"/>
    </source>
</evidence>
<protein>
    <submittedName>
        <fullName evidence="14">SEN1 N terminal-domain-containing protein</fullName>
    </submittedName>
</protein>
<dbReference type="InterPro" id="IPR047187">
    <property type="entry name" value="SF1_C_Upf1"/>
</dbReference>
<evidence type="ECO:0000256" key="5">
    <source>
        <dbReference type="ARBA" id="ARBA00022806"/>
    </source>
</evidence>
<dbReference type="InterPro" id="IPR016024">
    <property type="entry name" value="ARM-type_fold"/>
</dbReference>
<keyword evidence="3" id="KW-0547">Nucleotide-binding</keyword>
<keyword evidence="8" id="KW-0175">Coiled coil</keyword>
<dbReference type="Pfam" id="PF23576">
    <property type="entry name" value="SEN1_barrel"/>
    <property type="match status" value="1"/>
</dbReference>
<feature type="region of interest" description="Disordered" evidence="9">
    <location>
        <begin position="1863"/>
        <end position="1894"/>
    </location>
</feature>
<evidence type="ECO:0000256" key="2">
    <source>
        <dbReference type="ARBA" id="ARBA00007913"/>
    </source>
</evidence>
<dbReference type="InterPro" id="IPR041679">
    <property type="entry name" value="DNA2/NAM7-like_C"/>
</dbReference>
<dbReference type="InterPro" id="IPR024481">
    <property type="entry name" value="Helicase_Sen1_N"/>
</dbReference>
<dbReference type="InterPro" id="IPR056474">
    <property type="entry name" value="SEN1_barrel"/>
</dbReference>
<dbReference type="GO" id="GO:0001147">
    <property type="term" value="F:transcription termination site sequence-specific DNA binding"/>
    <property type="evidence" value="ECO:0007669"/>
    <property type="project" value="TreeGrafter"/>
</dbReference>
<dbReference type="InterPro" id="IPR041677">
    <property type="entry name" value="DNA2/NAM7_AAA_11"/>
</dbReference>
<dbReference type="InterPro" id="IPR045055">
    <property type="entry name" value="DNA2/NAM7-like"/>
</dbReference>
<dbReference type="Pfam" id="PF12726">
    <property type="entry name" value="SEN1_N"/>
    <property type="match status" value="1"/>
</dbReference>
<evidence type="ECO:0000256" key="3">
    <source>
        <dbReference type="ARBA" id="ARBA00022741"/>
    </source>
</evidence>
<keyword evidence="7" id="KW-0539">Nucleus</keyword>
<gene>
    <name evidence="14" type="ORF">BJ878DRAFT_564413</name>
</gene>
<evidence type="ECO:0000259" key="12">
    <source>
        <dbReference type="Pfam" id="PF13087"/>
    </source>
</evidence>
<dbReference type="Gene3D" id="3.40.50.300">
    <property type="entry name" value="P-loop containing nucleotide triphosphate hydrolases"/>
    <property type="match status" value="2"/>
</dbReference>
<keyword evidence="4" id="KW-0378">Hydrolase</keyword>
<dbReference type="CDD" id="cd18808">
    <property type="entry name" value="SF1_C_Upf1"/>
    <property type="match status" value="1"/>
</dbReference>
<reference evidence="14" key="1">
    <citation type="journal article" date="2021" name="IMA Fungus">
        <title>Genomic characterization of three marine fungi, including Emericellopsis atlantica sp. nov. with signatures of a generalist lifestyle and marine biomass degradation.</title>
        <authorList>
            <person name="Hagestad O.C."/>
            <person name="Hou L."/>
            <person name="Andersen J.H."/>
            <person name="Hansen E.H."/>
            <person name="Altermark B."/>
            <person name="Li C."/>
            <person name="Kuhnert E."/>
            <person name="Cox R.J."/>
            <person name="Crous P.W."/>
            <person name="Spatafora J.W."/>
            <person name="Lail K."/>
            <person name="Amirebrahimi M."/>
            <person name="Lipzen A."/>
            <person name="Pangilinan J."/>
            <person name="Andreopoulos W."/>
            <person name="Hayes R.D."/>
            <person name="Ng V."/>
            <person name="Grigoriev I.V."/>
            <person name="Jackson S.A."/>
            <person name="Sutton T.D.S."/>
            <person name="Dobson A.D.W."/>
            <person name="Rama T."/>
        </authorList>
    </citation>
    <scope>NUCLEOTIDE SEQUENCE</scope>
    <source>
        <strain evidence="14">TRa3180A</strain>
    </source>
</reference>
<dbReference type="Proteomes" id="UP000887226">
    <property type="component" value="Unassembled WGS sequence"/>
</dbReference>
<feature type="domain" description="DNA2/NAM7 helicase helicase" evidence="11">
    <location>
        <begin position="1313"/>
        <end position="1607"/>
    </location>
</feature>
<keyword evidence="5" id="KW-0347">Helicase</keyword>
<evidence type="ECO:0000313" key="14">
    <source>
        <dbReference type="EMBL" id="KAG9248055.1"/>
    </source>
</evidence>
<evidence type="ECO:0000256" key="7">
    <source>
        <dbReference type="ARBA" id="ARBA00023242"/>
    </source>
</evidence>
<comment type="caution">
    <text evidence="14">The sequence shown here is derived from an EMBL/GenBank/DDBJ whole genome shotgun (WGS) entry which is preliminary data.</text>
</comment>
<evidence type="ECO:0000256" key="8">
    <source>
        <dbReference type="SAM" id="Coils"/>
    </source>
</evidence>
<evidence type="ECO:0000259" key="10">
    <source>
        <dbReference type="Pfam" id="PF12726"/>
    </source>
</evidence>
<accession>A0A9P8CIN8</accession>
<dbReference type="SUPFAM" id="SSF52540">
    <property type="entry name" value="P-loop containing nucleoside triphosphate hydrolases"/>
    <property type="match status" value="1"/>
</dbReference>
<feature type="domain" description="Helicase SEN1 beta-barrel" evidence="13">
    <location>
        <begin position="1164"/>
        <end position="1264"/>
    </location>
</feature>
<feature type="region of interest" description="Disordered" evidence="9">
    <location>
        <begin position="1939"/>
        <end position="2026"/>
    </location>
</feature>
<dbReference type="EMBL" id="MU253757">
    <property type="protein sequence ID" value="KAG9248055.1"/>
    <property type="molecule type" value="Genomic_DNA"/>
</dbReference>
<feature type="compositionally biased region" description="Low complexity" evidence="9">
    <location>
        <begin position="1978"/>
        <end position="1988"/>
    </location>
</feature>
<feature type="region of interest" description="Disordered" evidence="9">
    <location>
        <begin position="1032"/>
        <end position="1088"/>
    </location>
</feature>
<evidence type="ECO:0000256" key="9">
    <source>
        <dbReference type="SAM" id="MobiDB-lite"/>
    </source>
</evidence>
<comment type="subcellular location">
    <subcellularLocation>
        <location evidence="1">Nucleus</location>
    </subcellularLocation>
</comment>
<feature type="region of interest" description="Disordered" evidence="9">
    <location>
        <begin position="1"/>
        <end position="57"/>
    </location>
</feature>